<dbReference type="InterPro" id="IPR009053">
    <property type="entry name" value="Prefoldin"/>
</dbReference>
<dbReference type="HAMAP" id="MF_00308">
    <property type="entry name" value="PfdA"/>
    <property type="match status" value="1"/>
</dbReference>
<sequence>MSETGEQRTVVTLEDLLAQAEALRREIEALQKLRDELTESLNSVKNAKEAINSLKTQSKDLMLSVDKRGFILLRVTEIPISKVLVNLGLGYYAEIEPDAATKILDSREEQLNKGIQEVSSRLNTVVNAYAQISEIINRAQEQAQKGE</sequence>
<evidence type="ECO:0000256" key="7">
    <source>
        <dbReference type="SAM" id="Coils"/>
    </source>
</evidence>
<dbReference type="AlphaFoldDB" id="H2C843"/>
<evidence type="ECO:0000313" key="9">
    <source>
        <dbReference type="Proteomes" id="UP000003980"/>
    </source>
</evidence>
<dbReference type="STRING" id="671065.MetMK1DRAFT_00027460"/>
<dbReference type="HOGENOM" id="CLU_1792160_0_0_2"/>
<proteinExistence type="inferred from homology"/>
<comment type="subcellular location">
    <subcellularLocation>
        <location evidence="5">Cytoplasm</location>
    </subcellularLocation>
</comment>
<comment type="similarity">
    <text evidence="5">Belongs to the prefoldin alpha subunit family.</text>
</comment>
<dbReference type="InterPro" id="IPR011599">
    <property type="entry name" value="PFD_alpha_archaea"/>
</dbReference>
<evidence type="ECO:0000256" key="6">
    <source>
        <dbReference type="NCBIfam" id="TIGR00293"/>
    </source>
</evidence>
<comment type="similarity">
    <text evidence="1">Belongs to the prefoldin subunit alpha family.</text>
</comment>
<protein>
    <recommendedName>
        <fullName evidence="5 6">Prefoldin subunit alpha</fullName>
    </recommendedName>
    <alternativeName>
        <fullName evidence="5">GimC subunit alpha</fullName>
    </alternativeName>
</protein>
<reference evidence="8 9" key="1">
    <citation type="submission" date="2012-01" db="EMBL/GenBank/DDBJ databases">
        <title>Improved High-Quality Draft sequence of Metallosphaera yellowstonensis MK1.</title>
        <authorList>
            <consortium name="US DOE Joint Genome Institute"/>
            <person name="Lucas S."/>
            <person name="Han J."/>
            <person name="Cheng J.-F."/>
            <person name="Goodwin L."/>
            <person name="Pitluck S."/>
            <person name="Peters L."/>
            <person name="Teshima H."/>
            <person name="Detter J.C."/>
            <person name="Han C."/>
            <person name="Tapia R."/>
            <person name="Land M."/>
            <person name="Hauser L."/>
            <person name="Kyrpides N."/>
            <person name="Kozubal M."/>
            <person name="Macur R.E."/>
            <person name="Jay Z."/>
            <person name="Inskeep W."/>
            <person name="Woyke T."/>
        </authorList>
    </citation>
    <scope>NUCLEOTIDE SEQUENCE [LARGE SCALE GENOMIC DNA]</scope>
    <source>
        <strain evidence="8 9">MK1</strain>
    </source>
</reference>
<dbReference type="GO" id="GO:0005737">
    <property type="term" value="C:cytoplasm"/>
    <property type="evidence" value="ECO:0007669"/>
    <property type="project" value="UniProtKB-SubCell"/>
</dbReference>
<accession>H2C843</accession>
<evidence type="ECO:0000256" key="3">
    <source>
        <dbReference type="ARBA" id="ARBA00023186"/>
    </source>
</evidence>
<comment type="function">
    <text evidence="4 5">Molecular chaperone capable of stabilizing a range of proteins. Seems to fulfill an ATP-independent, HSP70-like function in archaeal de novo protein folding.</text>
</comment>
<dbReference type="Pfam" id="PF02996">
    <property type="entry name" value="Prefoldin"/>
    <property type="match status" value="1"/>
</dbReference>
<dbReference type="EMBL" id="JH597770">
    <property type="protein sequence ID" value="EHP68319.1"/>
    <property type="molecule type" value="Genomic_DNA"/>
</dbReference>
<evidence type="ECO:0000256" key="5">
    <source>
        <dbReference type="HAMAP-Rule" id="MF_00308"/>
    </source>
</evidence>
<evidence type="ECO:0000256" key="4">
    <source>
        <dbReference type="ARBA" id="ARBA00025077"/>
    </source>
</evidence>
<dbReference type="CDD" id="cd00584">
    <property type="entry name" value="Prefoldin_alpha"/>
    <property type="match status" value="1"/>
</dbReference>
<dbReference type="GO" id="GO:0006457">
    <property type="term" value="P:protein folding"/>
    <property type="evidence" value="ECO:0007669"/>
    <property type="project" value="UniProtKB-UniRule"/>
</dbReference>
<evidence type="ECO:0000256" key="1">
    <source>
        <dbReference type="ARBA" id="ARBA00010048"/>
    </source>
</evidence>
<dbReference type="InterPro" id="IPR004127">
    <property type="entry name" value="Prefoldin_subunit_alpha"/>
</dbReference>
<keyword evidence="9" id="KW-1185">Reference proteome</keyword>
<dbReference type="NCBIfam" id="TIGR00293">
    <property type="entry name" value="prefoldin subunit alpha"/>
    <property type="match status" value="1"/>
</dbReference>
<keyword evidence="5" id="KW-0963">Cytoplasm</keyword>
<keyword evidence="3 5" id="KW-0143">Chaperone</keyword>
<dbReference type="Proteomes" id="UP000003980">
    <property type="component" value="Unassembled WGS sequence"/>
</dbReference>
<dbReference type="GO" id="GO:0051082">
    <property type="term" value="F:unfolded protein binding"/>
    <property type="evidence" value="ECO:0007669"/>
    <property type="project" value="UniProtKB-UniRule"/>
</dbReference>
<keyword evidence="7" id="KW-0175">Coiled coil</keyword>
<dbReference type="RefSeq" id="WP_009074599.1">
    <property type="nucleotide sequence ID" value="NZ_JH597770.1"/>
</dbReference>
<dbReference type="Gene3D" id="1.10.287.370">
    <property type="match status" value="1"/>
</dbReference>
<organism evidence="8 9">
    <name type="scientific">Metallosphaera yellowstonensis MK1</name>
    <dbReference type="NCBI Taxonomy" id="671065"/>
    <lineage>
        <taxon>Archaea</taxon>
        <taxon>Thermoproteota</taxon>
        <taxon>Thermoprotei</taxon>
        <taxon>Sulfolobales</taxon>
        <taxon>Sulfolobaceae</taxon>
        <taxon>Metallosphaera</taxon>
    </lineage>
</organism>
<gene>
    <name evidence="5" type="primary">pfdA</name>
    <name evidence="8" type="ORF">MetMK1DRAFT_00027460</name>
</gene>
<dbReference type="eggNOG" id="arCOG01341">
    <property type="taxonomic scope" value="Archaea"/>
</dbReference>
<evidence type="ECO:0000256" key="2">
    <source>
        <dbReference type="ARBA" id="ARBA00011716"/>
    </source>
</evidence>
<feature type="coiled-coil region" evidence="7">
    <location>
        <begin position="10"/>
        <end position="64"/>
    </location>
</feature>
<dbReference type="SUPFAM" id="SSF46579">
    <property type="entry name" value="Prefoldin"/>
    <property type="match status" value="1"/>
</dbReference>
<name>H2C843_9CREN</name>
<dbReference type="OrthoDB" id="19084at2157"/>
<evidence type="ECO:0000313" key="8">
    <source>
        <dbReference type="EMBL" id="EHP68319.1"/>
    </source>
</evidence>
<dbReference type="GO" id="GO:0016272">
    <property type="term" value="C:prefoldin complex"/>
    <property type="evidence" value="ECO:0007669"/>
    <property type="project" value="UniProtKB-UniRule"/>
</dbReference>
<comment type="subunit">
    <text evidence="2 5">Heterohexamer of two alpha and four beta subunits.</text>
</comment>